<evidence type="ECO:0000256" key="8">
    <source>
        <dbReference type="RuleBase" id="RU004335"/>
    </source>
</evidence>
<dbReference type="InterPro" id="IPR044965">
    <property type="entry name" value="Glyco_hydro_17_plant"/>
</dbReference>
<comment type="similarity">
    <text evidence="2 8">Belongs to the glycosyl hydrolase 17 family.</text>
</comment>
<feature type="domain" description="X8" evidence="11">
    <location>
        <begin position="814"/>
        <end position="897"/>
    </location>
</feature>
<dbReference type="Pfam" id="PF00332">
    <property type="entry name" value="Glyco_hydro_17"/>
    <property type="match status" value="3"/>
</dbReference>
<proteinExistence type="inferred from homology"/>
<evidence type="ECO:0000256" key="1">
    <source>
        <dbReference type="ARBA" id="ARBA00000382"/>
    </source>
</evidence>
<organism evidence="12 13">
    <name type="scientific">Gossypium anomalum</name>
    <dbReference type="NCBI Taxonomy" id="47600"/>
    <lineage>
        <taxon>Eukaryota</taxon>
        <taxon>Viridiplantae</taxon>
        <taxon>Streptophyta</taxon>
        <taxon>Embryophyta</taxon>
        <taxon>Tracheophyta</taxon>
        <taxon>Spermatophyta</taxon>
        <taxon>Magnoliopsida</taxon>
        <taxon>eudicotyledons</taxon>
        <taxon>Gunneridae</taxon>
        <taxon>Pentapetalae</taxon>
        <taxon>rosids</taxon>
        <taxon>malvids</taxon>
        <taxon>Malvales</taxon>
        <taxon>Malvaceae</taxon>
        <taxon>Malvoideae</taxon>
        <taxon>Gossypium</taxon>
    </lineage>
</organism>
<keyword evidence="13" id="KW-1185">Reference proteome</keyword>
<comment type="caution">
    <text evidence="12">The sequence shown here is derived from an EMBL/GenBank/DDBJ whole genome shotgun (WGS) entry which is preliminary data.</text>
</comment>
<reference evidence="12 13" key="1">
    <citation type="journal article" date="2021" name="bioRxiv">
        <title>The Gossypium anomalum genome as a resource for cotton improvement and evolutionary analysis of hybrid incompatibility.</title>
        <authorList>
            <person name="Grover C.E."/>
            <person name="Yuan D."/>
            <person name="Arick M.A."/>
            <person name="Miller E.R."/>
            <person name="Hu G."/>
            <person name="Peterson D.G."/>
            <person name="Wendel J.F."/>
            <person name="Udall J.A."/>
        </authorList>
    </citation>
    <scope>NUCLEOTIDE SEQUENCE [LARGE SCALE GENOMIC DNA]</scope>
    <source>
        <strain evidence="12">JFW-Udall</strain>
        <tissue evidence="12">Leaf</tissue>
    </source>
</reference>
<dbReference type="FunFam" id="1.20.58.1040:FF:000003">
    <property type="entry name" value="glucan endo-1,3-beta-glucosidase 7"/>
    <property type="match status" value="2"/>
</dbReference>
<evidence type="ECO:0000259" key="11">
    <source>
        <dbReference type="SMART" id="SM00768"/>
    </source>
</evidence>
<evidence type="ECO:0000256" key="10">
    <source>
        <dbReference type="SAM" id="SignalP"/>
    </source>
</evidence>
<dbReference type="AlphaFoldDB" id="A0A8J5Y9R1"/>
<accession>A0A8J5Y9R1</accession>
<sequence length="916" mass="99605">MKSLISLQLFLLLSTTVFNLFSSTAAIGVNYGMVADNLPSPTEVANFIKTKTIFDSVKIFDTNPNVLRAFANTGITMTVTIPNGEIPNLANEGAASAWVNANIQPFHPQTKIKYISIGNEIVLLGNPAHINGLVPAMRALTEALRKAGPQFRVDLAETFFKPVLQFHQQNKSPFMINPYPYFELNVMSNNIDYAVFRKTPGVFDPASKKTYSNALDSLLDKTYTAMSALGFGDVDIVIGETGWPSLGDPGNKAADMDNAASYNGHLIRKIVSGVGTPLMPNRKFETYIFALFNENQKPGPLTEKNWGLFQPDFSPVYTSGALRDGPQPNLSNPGFDVEVKPGQPLQKPVQPMPAPPADNAKKFCVPKPEATDAQLQNNLDYACSHGIDCRPIQAGGVCVEPATVRSRAAFAMNSYFKSKLGVDSACDFSGTGQVTTVDPSYGNCRYSLTSLQLFLFLSTTVFNLFSSTAAIGVNYGMVADNLPSPAEVANFIKTKTIFDSVKIFDTNPNVLRAFANTGITMTVTIPNGEIPNLANEGAASAWVNANIQPFHPQTKIKYISVGNEVVLLDNPAHINGLVPAMKALTEALHKAGPQFQVPSLARFRIDLAETFFKPVLQFHQQNKSPFMINPYPYFELNVMSNNIDFAVFRKTPGVFDPASKKTYSNALDFLLDKTYSAMSAVGFGDVDIVIGETGWPSLGDPGNKAADMDNAASYNGHLIRKIVSGVGTPLMPNRKFETYIFALFNENQKPGPLTEKNWGLFQPDFSPVYTSGALRDGLQPNLSNPGFDVEVKPGQPLPKPVQPMPAPPADNAKKFCVPKPEATDAQLQNNLDYACGQGIDCRPIQAGGVCVEPATVRSRAAFAMNSYFKSKLGVDSACDFSGTGQVTTVDPSKHKIILVSFISFIFYRVIFSQMKS</sequence>
<evidence type="ECO:0000256" key="4">
    <source>
        <dbReference type="ARBA" id="ARBA00022729"/>
    </source>
</evidence>
<dbReference type="EC" id="3.2.1.39" evidence="3"/>
<dbReference type="Proteomes" id="UP000701853">
    <property type="component" value="Chromosome 10"/>
</dbReference>
<dbReference type="InterPro" id="IPR000490">
    <property type="entry name" value="Glyco_hydro_17"/>
</dbReference>
<feature type="signal peptide" evidence="10">
    <location>
        <begin position="1"/>
        <end position="26"/>
    </location>
</feature>
<comment type="catalytic activity">
    <reaction evidence="1">
        <text>Hydrolysis of (1-&gt;3)-beta-D-glucosidic linkages in (1-&gt;3)-beta-D-glucans.</text>
        <dbReference type="EC" id="3.2.1.39"/>
    </reaction>
</comment>
<evidence type="ECO:0000313" key="12">
    <source>
        <dbReference type="EMBL" id="KAG8480269.1"/>
    </source>
</evidence>
<evidence type="ECO:0000256" key="6">
    <source>
        <dbReference type="ARBA" id="ARBA00023157"/>
    </source>
</evidence>
<dbReference type="PROSITE" id="PS00587">
    <property type="entry name" value="GLYCOSYL_HYDROL_F17"/>
    <property type="match status" value="2"/>
</dbReference>
<keyword evidence="7 9" id="KW-0326">Glycosidase</keyword>
<dbReference type="OrthoDB" id="1938138at2759"/>
<dbReference type="EMBL" id="JAHUZN010000010">
    <property type="protein sequence ID" value="KAG8480269.1"/>
    <property type="molecule type" value="Genomic_DNA"/>
</dbReference>
<evidence type="ECO:0000256" key="2">
    <source>
        <dbReference type="ARBA" id="ARBA00008773"/>
    </source>
</evidence>
<gene>
    <name evidence="12" type="ORF">CXB51_024806</name>
</gene>
<evidence type="ECO:0000256" key="3">
    <source>
        <dbReference type="ARBA" id="ARBA00012780"/>
    </source>
</evidence>
<name>A0A8J5Y9R1_9ROSI</name>
<feature type="domain" description="X8" evidence="11">
    <location>
        <begin position="362"/>
        <end position="446"/>
    </location>
</feature>
<dbReference type="InterPro" id="IPR012946">
    <property type="entry name" value="X8"/>
</dbReference>
<dbReference type="Gene3D" id="3.20.20.80">
    <property type="entry name" value="Glycosidases"/>
    <property type="match status" value="2"/>
</dbReference>
<dbReference type="Pfam" id="PF07983">
    <property type="entry name" value="X8"/>
    <property type="match status" value="2"/>
</dbReference>
<keyword evidence="5 9" id="KW-0378">Hydrolase</keyword>
<evidence type="ECO:0000256" key="7">
    <source>
        <dbReference type="ARBA" id="ARBA00023295"/>
    </source>
</evidence>
<dbReference type="SUPFAM" id="SSF51445">
    <property type="entry name" value="(Trans)glycosidases"/>
    <property type="match status" value="2"/>
</dbReference>
<protein>
    <recommendedName>
        <fullName evidence="3">glucan endo-1,3-beta-D-glucosidase</fullName>
        <ecNumber evidence="3">3.2.1.39</ecNumber>
    </recommendedName>
</protein>
<evidence type="ECO:0000313" key="13">
    <source>
        <dbReference type="Proteomes" id="UP000701853"/>
    </source>
</evidence>
<dbReference type="PANTHER" id="PTHR32227">
    <property type="entry name" value="GLUCAN ENDO-1,3-BETA-GLUCOSIDASE BG1-RELATED-RELATED"/>
    <property type="match status" value="1"/>
</dbReference>
<keyword evidence="6" id="KW-1015">Disulfide bond</keyword>
<dbReference type="GO" id="GO:0005975">
    <property type="term" value="P:carbohydrate metabolic process"/>
    <property type="evidence" value="ECO:0007669"/>
    <property type="project" value="InterPro"/>
</dbReference>
<feature type="chain" id="PRO_5035249767" description="glucan endo-1,3-beta-D-glucosidase" evidence="10">
    <location>
        <begin position="27"/>
        <end position="916"/>
    </location>
</feature>
<dbReference type="SMART" id="SM00768">
    <property type="entry name" value="X8"/>
    <property type="match status" value="2"/>
</dbReference>
<dbReference type="InterPro" id="IPR017853">
    <property type="entry name" value="GH"/>
</dbReference>
<dbReference type="GO" id="GO:0042973">
    <property type="term" value="F:glucan endo-1,3-beta-D-glucosidase activity"/>
    <property type="evidence" value="ECO:0007669"/>
    <property type="project" value="UniProtKB-EC"/>
</dbReference>
<dbReference type="Gene3D" id="1.20.58.1040">
    <property type="match status" value="2"/>
</dbReference>
<evidence type="ECO:0000256" key="5">
    <source>
        <dbReference type="ARBA" id="ARBA00022801"/>
    </source>
</evidence>
<evidence type="ECO:0000256" key="9">
    <source>
        <dbReference type="RuleBase" id="RU004336"/>
    </source>
</evidence>
<keyword evidence="4 10" id="KW-0732">Signal</keyword>